<dbReference type="Proteomes" id="UP001214441">
    <property type="component" value="Unassembled WGS sequence"/>
</dbReference>
<comment type="caution">
    <text evidence="2">The sequence shown here is derived from an EMBL/GenBank/DDBJ whole genome shotgun (WGS) entry which is preliminary data.</text>
</comment>
<protein>
    <recommendedName>
        <fullName evidence="4">Integral membrane protein</fullName>
    </recommendedName>
</protein>
<dbReference type="EMBL" id="JANCPR020000019">
    <property type="protein sequence ID" value="MDJ1134167.1"/>
    <property type="molecule type" value="Genomic_DNA"/>
</dbReference>
<feature type="transmembrane region" description="Helical" evidence="1">
    <location>
        <begin position="51"/>
        <end position="67"/>
    </location>
</feature>
<name>A0ABT6ZYM1_9ACTN</name>
<keyword evidence="1" id="KW-0812">Transmembrane</keyword>
<reference evidence="2 3" key="1">
    <citation type="submission" date="2023-05" db="EMBL/GenBank/DDBJ databases">
        <title>Streptantibioticus silvisoli sp. nov., acidotolerant actinomycetes 1 from pine litter.</title>
        <authorList>
            <person name="Swiecimska M."/>
            <person name="Golinska P."/>
            <person name="Sangal V."/>
            <person name="Wachnowicz B."/>
            <person name="Goodfellow M."/>
        </authorList>
    </citation>
    <scope>NUCLEOTIDE SEQUENCE [LARGE SCALE GENOMIC DNA]</scope>
    <source>
        <strain evidence="2 3">DSM 42109</strain>
    </source>
</reference>
<dbReference type="RefSeq" id="WP_274045946.1">
    <property type="nucleotide sequence ID" value="NZ_JANCPR020000019.1"/>
</dbReference>
<evidence type="ECO:0000313" key="2">
    <source>
        <dbReference type="EMBL" id="MDJ1134167.1"/>
    </source>
</evidence>
<feature type="transmembrane region" description="Helical" evidence="1">
    <location>
        <begin position="107"/>
        <end position="126"/>
    </location>
</feature>
<accession>A0ABT6ZYM1</accession>
<feature type="transmembrane region" description="Helical" evidence="1">
    <location>
        <begin position="79"/>
        <end position="101"/>
    </location>
</feature>
<evidence type="ECO:0008006" key="4">
    <source>
        <dbReference type="Google" id="ProtNLM"/>
    </source>
</evidence>
<organism evidence="2 3">
    <name type="scientific">Streptomyces iconiensis</name>
    <dbReference type="NCBI Taxonomy" id="1384038"/>
    <lineage>
        <taxon>Bacteria</taxon>
        <taxon>Bacillati</taxon>
        <taxon>Actinomycetota</taxon>
        <taxon>Actinomycetes</taxon>
        <taxon>Kitasatosporales</taxon>
        <taxon>Streptomycetaceae</taxon>
        <taxon>Streptomyces</taxon>
    </lineage>
</organism>
<keyword evidence="1" id="KW-1133">Transmembrane helix</keyword>
<sequence>MVNSIGAPAHAPHRLGAVSALVWSYVAAMAATVVALALLAFTAPGQATEEAWGHAVIVMLFAVLLLVRLRSARSGSTRAVRALGVIAAALLVVNLVEAALPDVFPEWMRVEMVAIALWMAALIILVRRSARR</sequence>
<evidence type="ECO:0000256" key="1">
    <source>
        <dbReference type="SAM" id="Phobius"/>
    </source>
</evidence>
<proteinExistence type="predicted"/>
<evidence type="ECO:0000313" key="3">
    <source>
        <dbReference type="Proteomes" id="UP001214441"/>
    </source>
</evidence>
<feature type="transmembrane region" description="Helical" evidence="1">
    <location>
        <begin position="20"/>
        <end position="39"/>
    </location>
</feature>
<keyword evidence="3" id="KW-1185">Reference proteome</keyword>
<gene>
    <name evidence="2" type="ORF">NMN56_019785</name>
</gene>
<keyword evidence="1" id="KW-0472">Membrane</keyword>